<gene>
    <name evidence="1" type="ORF">GCM10012280_66990</name>
</gene>
<organism evidence="1 2">
    <name type="scientific">Wenjunlia tyrosinilytica</name>
    <dbReference type="NCBI Taxonomy" id="1544741"/>
    <lineage>
        <taxon>Bacteria</taxon>
        <taxon>Bacillati</taxon>
        <taxon>Actinomycetota</taxon>
        <taxon>Actinomycetes</taxon>
        <taxon>Kitasatosporales</taxon>
        <taxon>Streptomycetaceae</taxon>
        <taxon>Wenjunlia</taxon>
    </lineage>
</organism>
<reference evidence="1" key="1">
    <citation type="journal article" date="2014" name="Int. J. Syst. Evol. Microbiol.">
        <title>Complete genome sequence of Corynebacterium casei LMG S-19264T (=DSM 44701T), isolated from a smear-ripened cheese.</title>
        <authorList>
            <consortium name="US DOE Joint Genome Institute (JGI-PGF)"/>
            <person name="Walter F."/>
            <person name="Albersmeier A."/>
            <person name="Kalinowski J."/>
            <person name="Ruckert C."/>
        </authorList>
    </citation>
    <scope>NUCLEOTIDE SEQUENCE</scope>
    <source>
        <strain evidence="1">CGMCC 4.7201</strain>
    </source>
</reference>
<dbReference type="EMBL" id="BMMS01000048">
    <property type="protein sequence ID" value="GGO99775.1"/>
    <property type="molecule type" value="Genomic_DNA"/>
</dbReference>
<sequence length="83" mass="8787">MAPGPCGIPEGCLQVEHGTCDVLRDTPELAAAIITGIGLPNSRGLSPVTGDIQYGSDALNTADTRRARLTRDRQLRDKAAWAN</sequence>
<keyword evidence="2" id="KW-1185">Reference proteome</keyword>
<evidence type="ECO:0000313" key="1">
    <source>
        <dbReference type="EMBL" id="GGO99775.1"/>
    </source>
</evidence>
<name>A0A917ZXL9_9ACTN</name>
<dbReference type="Proteomes" id="UP000641932">
    <property type="component" value="Unassembled WGS sequence"/>
</dbReference>
<evidence type="ECO:0000313" key="2">
    <source>
        <dbReference type="Proteomes" id="UP000641932"/>
    </source>
</evidence>
<dbReference type="AlphaFoldDB" id="A0A917ZXL9"/>
<comment type="caution">
    <text evidence="1">The sequence shown here is derived from an EMBL/GenBank/DDBJ whole genome shotgun (WGS) entry which is preliminary data.</text>
</comment>
<accession>A0A917ZXL9</accession>
<reference evidence="1" key="2">
    <citation type="submission" date="2020-09" db="EMBL/GenBank/DDBJ databases">
        <authorList>
            <person name="Sun Q."/>
            <person name="Zhou Y."/>
        </authorList>
    </citation>
    <scope>NUCLEOTIDE SEQUENCE</scope>
    <source>
        <strain evidence="1">CGMCC 4.7201</strain>
    </source>
</reference>
<proteinExistence type="predicted"/>
<protein>
    <submittedName>
        <fullName evidence="1">Uncharacterized protein</fullName>
    </submittedName>
</protein>